<evidence type="ECO:0000313" key="2">
    <source>
        <dbReference type="EMBL" id="CDH59911.1"/>
    </source>
</evidence>
<dbReference type="GO" id="GO:0004222">
    <property type="term" value="F:metalloendopeptidase activity"/>
    <property type="evidence" value="ECO:0007669"/>
    <property type="project" value="InterPro"/>
</dbReference>
<evidence type="ECO:0000313" key="3">
    <source>
        <dbReference type="Proteomes" id="UP000027586"/>
    </source>
</evidence>
<dbReference type="InterPro" id="IPR037219">
    <property type="entry name" value="Peptidase_M41-like"/>
</dbReference>
<dbReference type="InterPro" id="IPR000642">
    <property type="entry name" value="Peptidase_M41"/>
</dbReference>
<gene>
    <name evidence="2" type="ORF">LCOR_10712.1</name>
</gene>
<evidence type="ECO:0000259" key="1">
    <source>
        <dbReference type="Pfam" id="PF01434"/>
    </source>
</evidence>
<dbReference type="Proteomes" id="UP000027586">
    <property type="component" value="Unassembled WGS sequence"/>
</dbReference>
<proteinExistence type="predicted"/>
<dbReference type="GO" id="GO:0005524">
    <property type="term" value="F:ATP binding"/>
    <property type="evidence" value="ECO:0007669"/>
    <property type="project" value="InterPro"/>
</dbReference>
<dbReference type="GO" id="GO:0006508">
    <property type="term" value="P:proteolysis"/>
    <property type="evidence" value="ECO:0007669"/>
    <property type="project" value="InterPro"/>
</dbReference>
<dbReference type="AlphaFoldDB" id="A0A068SF68"/>
<feature type="domain" description="Peptidase M41" evidence="1">
    <location>
        <begin position="4"/>
        <end position="59"/>
    </location>
</feature>
<dbReference type="OrthoDB" id="3203890at2759"/>
<dbReference type="SUPFAM" id="SSF140990">
    <property type="entry name" value="FtsH protease domain-like"/>
    <property type="match status" value="1"/>
</dbReference>
<comment type="caution">
    <text evidence="2">The sequence shown here is derived from an EMBL/GenBank/DDBJ whole genome shotgun (WGS) entry which is preliminary data.</text>
</comment>
<dbReference type="GO" id="GO:0004176">
    <property type="term" value="F:ATP-dependent peptidase activity"/>
    <property type="evidence" value="ECO:0007669"/>
    <property type="project" value="InterPro"/>
</dbReference>
<dbReference type="Gene3D" id="1.20.58.760">
    <property type="entry name" value="Peptidase M41"/>
    <property type="match status" value="1"/>
</dbReference>
<accession>A0A068SF68</accession>
<sequence length="69" mass="7905">MLSNVLSSDTKQLIEAEIMLFVMEAEGRAREVLTKHMDELHRLASALIEHETLTQEEIVDAIQNKSIRK</sequence>
<organism evidence="2 3">
    <name type="scientific">Lichtheimia corymbifera JMRC:FSU:9682</name>
    <dbReference type="NCBI Taxonomy" id="1263082"/>
    <lineage>
        <taxon>Eukaryota</taxon>
        <taxon>Fungi</taxon>
        <taxon>Fungi incertae sedis</taxon>
        <taxon>Mucoromycota</taxon>
        <taxon>Mucoromycotina</taxon>
        <taxon>Mucoromycetes</taxon>
        <taxon>Mucorales</taxon>
        <taxon>Lichtheimiaceae</taxon>
        <taxon>Lichtheimia</taxon>
    </lineage>
</organism>
<keyword evidence="3" id="KW-1185">Reference proteome</keyword>
<protein>
    <recommendedName>
        <fullName evidence="1">Peptidase M41 domain-containing protein</fullName>
    </recommendedName>
</protein>
<dbReference type="Pfam" id="PF01434">
    <property type="entry name" value="Peptidase_M41"/>
    <property type="match status" value="1"/>
</dbReference>
<name>A0A068SF68_9FUNG</name>
<dbReference type="EMBL" id="CBTN010000078">
    <property type="protein sequence ID" value="CDH59911.1"/>
    <property type="molecule type" value="Genomic_DNA"/>
</dbReference>
<dbReference type="STRING" id="1263082.A0A068SF68"/>
<dbReference type="VEuPathDB" id="FungiDB:LCOR_10712.1"/>
<reference evidence="2" key="1">
    <citation type="submission" date="2013-08" db="EMBL/GenBank/DDBJ databases">
        <title>Gene expansion shapes genome architecture in the human pathogen Lichtheimia corymbifera: an evolutionary genomics analysis in the ancient terrestrial Mucorales (Mucoromycotina).</title>
        <authorList>
            <person name="Schwartze V.U."/>
            <person name="Winter S."/>
            <person name="Shelest E."/>
            <person name="Marcet-Houben M."/>
            <person name="Horn F."/>
            <person name="Wehner S."/>
            <person name="Hoffmann K."/>
            <person name="Riege K."/>
            <person name="Sammeth M."/>
            <person name="Nowrousian M."/>
            <person name="Valiante V."/>
            <person name="Linde J."/>
            <person name="Jacobsen I.D."/>
            <person name="Marz M."/>
            <person name="Brakhage A.A."/>
            <person name="Gabaldon T."/>
            <person name="Bocker S."/>
            <person name="Voigt K."/>
        </authorList>
    </citation>
    <scope>NUCLEOTIDE SEQUENCE [LARGE SCALE GENOMIC DNA]</scope>
    <source>
        <strain evidence="2">FSU 9682</strain>
    </source>
</reference>